<dbReference type="PROSITE" id="PS51194">
    <property type="entry name" value="HELICASE_CTER"/>
    <property type="match status" value="1"/>
</dbReference>
<dbReference type="Gene3D" id="3.40.50.10810">
    <property type="entry name" value="Tandem AAA-ATPase domain"/>
    <property type="match status" value="1"/>
</dbReference>
<evidence type="ECO:0000256" key="1">
    <source>
        <dbReference type="ARBA" id="ARBA00004123"/>
    </source>
</evidence>
<keyword evidence="7" id="KW-0238">DNA-binding</keyword>
<proteinExistence type="inferred from homology"/>
<reference evidence="11" key="1">
    <citation type="submission" date="2020-12" db="EMBL/GenBank/DDBJ databases">
        <title>Metabolic potential, ecology and presence of endohyphal bacteria is reflected in genomic diversity of Mucoromycotina.</title>
        <authorList>
            <person name="Muszewska A."/>
            <person name="Okrasinska A."/>
            <person name="Steczkiewicz K."/>
            <person name="Drgas O."/>
            <person name="Orlowska M."/>
            <person name="Perlinska-Lenart U."/>
            <person name="Aleksandrzak-Piekarczyk T."/>
            <person name="Szatraj K."/>
            <person name="Zielenkiewicz U."/>
            <person name="Pilsyk S."/>
            <person name="Malc E."/>
            <person name="Mieczkowski P."/>
            <person name="Kruszewska J.S."/>
            <person name="Biernat P."/>
            <person name="Pawlowska J."/>
        </authorList>
    </citation>
    <scope>NUCLEOTIDE SEQUENCE</scope>
    <source>
        <strain evidence="11">WA0000017839</strain>
    </source>
</reference>
<keyword evidence="5" id="KW-0347">Helicase</keyword>
<dbReference type="InterPro" id="IPR000330">
    <property type="entry name" value="SNF2_N"/>
</dbReference>
<dbReference type="EMBL" id="JAEPRD010000173">
    <property type="protein sequence ID" value="KAG2195308.1"/>
    <property type="molecule type" value="Genomic_DNA"/>
</dbReference>
<evidence type="ECO:0000256" key="3">
    <source>
        <dbReference type="ARBA" id="ARBA00022741"/>
    </source>
</evidence>
<keyword evidence="12" id="KW-1185">Reference proteome</keyword>
<keyword evidence="4" id="KW-0378">Hydrolase</keyword>
<dbReference type="InterPro" id="IPR014001">
    <property type="entry name" value="Helicase_ATP-bd"/>
</dbReference>
<dbReference type="PROSITE" id="PS51192">
    <property type="entry name" value="HELICASE_ATP_BIND_1"/>
    <property type="match status" value="1"/>
</dbReference>
<keyword evidence="3" id="KW-0547">Nucleotide-binding</keyword>
<dbReference type="OrthoDB" id="2020972at2759"/>
<dbReference type="GO" id="GO:0005634">
    <property type="term" value="C:nucleus"/>
    <property type="evidence" value="ECO:0007669"/>
    <property type="project" value="UniProtKB-SubCell"/>
</dbReference>
<evidence type="ECO:0000256" key="5">
    <source>
        <dbReference type="ARBA" id="ARBA00022806"/>
    </source>
</evidence>
<dbReference type="InterPro" id="IPR027417">
    <property type="entry name" value="P-loop_NTPase"/>
</dbReference>
<evidence type="ECO:0000313" key="11">
    <source>
        <dbReference type="EMBL" id="KAG2195308.1"/>
    </source>
</evidence>
<dbReference type="Pfam" id="PF08561">
    <property type="entry name" value="Ribosomal_L37"/>
    <property type="match status" value="1"/>
</dbReference>
<dbReference type="CDD" id="cd18793">
    <property type="entry name" value="SF2_C_SNF"/>
    <property type="match status" value="1"/>
</dbReference>
<keyword evidence="8" id="KW-0539">Nucleus</keyword>
<organism evidence="11 12">
    <name type="scientific">Mucor saturninus</name>
    <dbReference type="NCBI Taxonomy" id="64648"/>
    <lineage>
        <taxon>Eukaryota</taxon>
        <taxon>Fungi</taxon>
        <taxon>Fungi incertae sedis</taxon>
        <taxon>Mucoromycota</taxon>
        <taxon>Mucoromycotina</taxon>
        <taxon>Mucoromycetes</taxon>
        <taxon>Mucorales</taxon>
        <taxon>Mucorineae</taxon>
        <taxon>Mucoraceae</taxon>
        <taxon>Mucor</taxon>
    </lineage>
</organism>
<dbReference type="Proteomes" id="UP000603453">
    <property type="component" value="Unassembled WGS sequence"/>
</dbReference>
<dbReference type="GO" id="GO:0003677">
    <property type="term" value="F:DNA binding"/>
    <property type="evidence" value="ECO:0007669"/>
    <property type="project" value="UniProtKB-KW"/>
</dbReference>
<feature type="domain" description="Helicase C-terminal" evidence="10">
    <location>
        <begin position="508"/>
        <end position="667"/>
    </location>
</feature>
<dbReference type="InterPro" id="IPR013870">
    <property type="entry name" value="Ribosomal_mL54"/>
</dbReference>
<dbReference type="Gene3D" id="3.40.50.300">
    <property type="entry name" value="P-loop containing nucleotide triphosphate hydrolases"/>
    <property type="match status" value="1"/>
</dbReference>
<comment type="similarity">
    <text evidence="2">Belongs to the SNF2/RAD54 helicase family.</text>
</comment>
<protein>
    <submittedName>
        <fullName evidence="11">Uncharacterized protein</fullName>
    </submittedName>
</protein>
<name>A0A8H7UX37_9FUNG</name>
<feature type="domain" description="Helicase ATP-binding" evidence="9">
    <location>
        <begin position="109"/>
        <end position="301"/>
    </location>
</feature>
<accession>A0A8H7UX37</accession>
<dbReference type="GO" id="GO:0005524">
    <property type="term" value="F:ATP binding"/>
    <property type="evidence" value="ECO:0007669"/>
    <property type="project" value="UniProtKB-KW"/>
</dbReference>
<comment type="subcellular location">
    <subcellularLocation>
        <location evidence="1">Nucleus</location>
    </subcellularLocation>
</comment>
<evidence type="ECO:0000259" key="10">
    <source>
        <dbReference type="PROSITE" id="PS51194"/>
    </source>
</evidence>
<dbReference type="SMART" id="SM00490">
    <property type="entry name" value="HELICc"/>
    <property type="match status" value="1"/>
</dbReference>
<dbReference type="GO" id="GO:0016887">
    <property type="term" value="F:ATP hydrolysis activity"/>
    <property type="evidence" value="ECO:0007669"/>
    <property type="project" value="InterPro"/>
</dbReference>
<dbReference type="SMART" id="SM00487">
    <property type="entry name" value="DEXDc"/>
    <property type="match status" value="1"/>
</dbReference>
<gene>
    <name evidence="11" type="ORF">INT47_000461</name>
</gene>
<dbReference type="Pfam" id="PF00176">
    <property type="entry name" value="SNF2-rel_dom"/>
    <property type="match status" value="1"/>
</dbReference>
<keyword evidence="6" id="KW-0067">ATP-binding</keyword>
<evidence type="ECO:0000256" key="7">
    <source>
        <dbReference type="ARBA" id="ARBA00023125"/>
    </source>
</evidence>
<dbReference type="PANTHER" id="PTHR45797:SF1">
    <property type="entry name" value="HELICASE ARIP4"/>
    <property type="match status" value="1"/>
</dbReference>
<evidence type="ECO:0000256" key="6">
    <source>
        <dbReference type="ARBA" id="ARBA00022840"/>
    </source>
</evidence>
<dbReference type="InterPro" id="IPR044574">
    <property type="entry name" value="ARIP4-like"/>
</dbReference>
<evidence type="ECO:0000259" key="9">
    <source>
        <dbReference type="PROSITE" id="PS51192"/>
    </source>
</evidence>
<evidence type="ECO:0000256" key="4">
    <source>
        <dbReference type="ARBA" id="ARBA00022801"/>
    </source>
</evidence>
<evidence type="ECO:0000256" key="2">
    <source>
        <dbReference type="ARBA" id="ARBA00007025"/>
    </source>
</evidence>
<evidence type="ECO:0000313" key="12">
    <source>
        <dbReference type="Proteomes" id="UP000603453"/>
    </source>
</evidence>
<evidence type="ECO:0000256" key="8">
    <source>
        <dbReference type="ARBA" id="ARBA00023242"/>
    </source>
</evidence>
<dbReference type="SUPFAM" id="SSF52540">
    <property type="entry name" value="P-loop containing nucleoside triphosphate hydrolases"/>
    <property type="match status" value="2"/>
</dbReference>
<dbReference type="GO" id="GO:0004386">
    <property type="term" value="F:helicase activity"/>
    <property type="evidence" value="ECO:0007669"/>
    <property type="project" value="UniProtKB-KW"/>
</dbReference>
<comment type="caution">
    <text evidence="11">The sequence shown here is derived from an EMBL/GenBank/DDBJ whole genome shotgun (WGS) entry which is preliminary data.</text>
</comment>
<dbReference type="InterPro" id="IPR001650">
    <property type="entry name" value="Helicase_C-like"/>
</dbReference>
<dbReference type="InterPro" id="IPR038718">
    <property type="entry name" value="SNF2-like_sf"/>
</dbReference>
<dbReference type="PANTHER" id="PTHR45797">
    <property type="entry name" value="RAD54-LIKE"/>
    <property type="match status" value="1"/>
</dbReference>
<dbReference type="InterPro" id="IPR049730">
    <property type="entry name" value="SNF2/RAD54-like_C"/>
</dbReference>
<sequence length="863" mass="98921">MSNYPREILDNIINSDYLLLKESACPPTKFLNPLFSSDLSNRKRILQDFLDEFYKKPRITLTLEPEDEVEDNTPPENSNALSKLRFNLDPLFRLQLKSHQVEGVQFMWDRVFVKKRGCLLAHSMGLGKTIQVISLLTTMYQYLQARPTNVIPRGKRVLILAPLVTLTNWVYEFEKWAVNDLQTLIGEVYNISEIGHSKSERLKFLQYWYAQGGVLLMNYDLFRGLLCTNNSNDQNKFYDLLVNPGPDVVILDEAHRIKNSSSLLASYVSKIRTRTRICMTGYPLQNRLLEYYYMINFIAPGLLGSTARFKAYFSMYIDRCYSDSSLHVKEQAAFKLYVLQLLTANVTHRRDGSILEKQLPSKTEYLVRFKLSPVQHVGYTFLLKSGFAHTPLTSLLVLRSMCNHPKIFHKFMARRSKLKRDDELNRLDSEEEVESVVVSDIVEEDVKEDGEVVPESFKVIKEVLDSDLTEDNEEAVFSKFLDAGFGWIDEYLDNKDIESWKCSGKMSFIVDLIKESKAMGDKVVIVSHSLACLDYIQDLLPVFGVRSSRLDGSVVAIDRQIIIDNFNDDNDIHAILLSAKAAAIGINVTAANRIVLVDQDWNPLYDEQSIGRVYRYGQTKPVTVYRLITASTIEERIYMQSVHKRSISKRVIDNKIATVISREDLVAYFQAPDADLGLIDMNEVDKKDVDWVTMGVLNKNTDTISSFKSYDDDVDAKGNKGMPSLSLELRKSAQKDANKLFREWKLIMLSTIARSCYVRPILPRVSLFHTSALVRNASAEPTTTNTRKPSSVPKGTVLKGLQYLKDGQDPVALDDSEYPEWLWELLDEKKLKQKTSKPVNRQYHRKQSRDAIKAMNFMKDKKN</sequence>
<dbReference type="Pfam" id="PF00271">
    <property type="entry name" value="Helicase_C"/>
    <property type="match status" value="1"/>
</dbReference>
<dbReference type="AlphaFoldDB" id="A0A8H7UX37"/>